<evidence type="ECO:0000313" key="1">
    <source>
        <dbReference type="EMBL" id="TDK66003.1"/>
    </source>
</evidence>
<sequence>MGQKTDYTNAGQQRILKLVVLLFGHEMHGATLTDVAKWMGVKAPVALRDLDNLQTAGLAEQTETNRWRLTPRLPQKALAMLEAMERAQQRISETRQRYTRGGN</sequence>
<dbReference type="SUPFAM" id="SSF46785">
    <property type="entry name" value="Winged helix' DNA-binding domain"/>
    <property type="match status" value="1"/>
</dbReference>
<dbReference type="EMBL" id="SMYL01000004">
    <property type="protein sequence ID" value="TDK66003.1"/>
    <property type="molecule type" value="Genomic_DNA"/>
</dbReference>
<dbReference type="InterPro" id="IPR036388">
    <property type="entry name" value="WH-like_DNA-bd_sf"/>
</dbReference>
<accession>A0A4R5W1M6</accession>
<reference evidence="1 2" key="1">
    <citation type="submission" date="2019-03" db="EMBL/GenBank/DDBJ databases">
        <title>Sapientia aquatica gen. nov., sp. nov., isolated from a crater lake.</title>
        <authorList>
            <person name="Felfoldi T."/>
            <person name="Szabo A."/>
            <person name="Toth E."/>
            <person name="Schumann P."/>
            <person name="Keki Z."/>
            <person name="Marialigeti K."/>
            <person name="Mathe I."/>
        </authorList>
    </citation>
    <scope>NUCLEOTIDE SEQUENCE [LARGE SCALE GENOMIC DNA]</scope>
    <source>
        <strain evidence="1 2">SA-152</strain>
    </source>
</reference>
<proteinExistence type="predicted"/>
<name>A0A4R5W1M6_9BURK</name>
<organism evidence="1 2">
    <name type="scientific">Sapientia aquatica</name>
    <dbReference type="NCBI Taxonomy" id="1549640"/>
    <lineage>
        <taxon>Bacteria</taxon>
        <taxon>Pseudomonadati</taxon>
        <taxon>Pseudomonadota</taxon>
        <taxon>Betaproteobacteria</taxon>
        <taxon>Burkholderiales</taxon>
        <taxon>Oxalobacteraceae</taxon>
        <taxon>Sapientia</taxon>
    </lineage>
</organism>
<protein>
    <submittedName>
        <fullName evidence="1">IclR family transcriptional regulator</fullName>
    </submittedName>
</protein>
<gene>
    <name evidence="1" type="ORF">E2I14_10445</name>
</gene>
<comment type="caution">
    <text evidence="1">The sequence shown here is derived from an EMBL/GenBank/DDBJ whole genome shotgun (WGS) entry which is preliminary data.</text>
</comment>
<dbReference type="Gene3D" id="1.10.10.10">
    <property type="entry name" value="Winged helix-like DNA-binding domain superfamily/Winged helix DNA-binding domain"/>
    <property type="match status" value="1"/>
</dbReference>
<evidence type="ECO:0000313" key="2">
    <source>
        <dbReference type="Proteomes" id="UP000294829"/>
    </source>
</evidence>
<dbReference type="OrthoDB" id="8593745at2"/>
<dbReference type="AlphaFoldDB" id="A0A4R5W1M6"/>
<dbReference type="Proteomes" id="UP000294829">
    <property type="component" value="Unassembled WGS sequence"/>
</dbReference>
<dbReference type="InterPro" id="IPR036390">
    <property type="entry name" value="WH_DNA-bd_sf"/>
</dbReference>
<dbReference type="RefSeq" id="WP_133328163.1">
    <property type="nucleotide sequence ID" value="NZ_SMYL01000004.1"/>
</dbReference>
<keyword evidence="2" id="KW-1185">Reference proteome</keyword>